<reference evidence="1 2" key="1">
    <citation type="submission" date="2019-09" db="EMBL/GenBank/DDBJ databases">
        <title>Genome sequence of Roseospira marina, one of the more divergent members of the non-sulfur purple photosynthetic bacterial family, the Rhodospirillaceae.</title>
        <authorList>
            <person name="Meyer T."/>
            <person name="Kyndt J."/>
        </authorList>
    </citation>
    <scope>NUCLEOTIDE SEQUENCE [LARGE SCALE GENOMIC DNA]</scope>
    <source>
        <strain evidence="1 2">DSM 15113</strain>
    </source>
</reference>
<name>A0A5M6I6Q5_9PROT</name>
<sequence length="303" mass="32860">MATPAQIARGRALARMDAARAADPSVAPTGTTGLDAMLRRLKADLDRIRAVKSMATRGEMKAELLPGYMPYVDGVMEADSGRQDAVVVQMMIWARDARSWPVVLRIAGYVVRHGLAMTMGRFLSGEGARTGAPVQSALLLENGPVAGRMAEVLCDLCKVPGPRRQDVLETLHTAATRRQDAIASDHAVVEEWWELVEFLDPDGDKLNHSRKPDQLLALNLNQVIQMAQQRQQVGGIVGAVDVVACVTDHPSPWFFGPIGWVLANPRPLLFTPCRGRLGLFTPDLTVRQWETIAVALTVGAGAS</sequence>
<dbReference type="EMBL" id="VWPJ01000031">
    <property type="protein sequence ID" value="KAA5603782.1"/>
    <property type="molecule type" value="Genomic_DNA"/>
</dbReference>
<comment type="caution">
    <text evidence="1">The sequence shown here is derived from an EMBL/GenBank/DDBJ whole genome shotgun (WGS) entry which is preliminary data.</text>
</comment>
<dbReference type="InterPro" id="IPR010270">
    <property type="entry name" value="Phage_P2_GpM"/>
</dbReference>
<accession>A0A5M6I6Q5</accession>
<dbReference type="GO" id="GO:0004519">
    <property type="term" value="F:endonuclease activity"/>
    <property type="evidence" value="ECO:0007669"/>
    <property type="project" value="InterPro"/>
</dbReference>
<evidence type="ECO:0000313" key="1">
    <source>
        <dbReference type="EMBL" id="KAA5603782.1"/>
    </source>
</evidence>
<dbReference type="Proteomes" id="UP000324065">
    <property type="component" value="Unassembled WGS sequence"/>
</dbReference>
<evidence type="ECO:0000313" key="2">
    <source>
        <dbReference type="Proteomes" id="UP000324065"/>
    </source>
</evidence>
<dbReference type="OrthoDB" id="8562788at2"/>
<dbReference type="RefSeq" id="WP_150064066.1">
    <property type="nucleotide sequence ID" value="NZ_JACHII010000030.1"/>
</dbReference>
<protein>
    <submittedName>
        <fullName evidence="1">Uncharacterized protein</fullName>
    </submittedName>
</protein>
<dbReference type="Pfam" id="PF05944">
    <property type="entry name" value="Phage_term_smal"/>
    <property type="match status" value="1"/>
</dbReference>
<organism evidence="1 2">
    <name type="scientific">Roseospira marina</name>
    <dbReference type="NCBI Taxonomy" id="140057"/>
    <lineage>
        <taxon>Bacteria</taxon>
        <taxon>Pseudomonadati</taxon>
        <taxon>Pseudomonadota</taxon>
        <taxon>Alphaproteobacteria</taxon>
        <taxon>Rhodospirillales</taxon>
        <taxon>Rhodospirillaceae</taxon>
        <taxon>Roseospira</taxon>
    </lineage>
</organism>
<keyword evidence="2" id="KW-1185">Reference proteome</keyword>
<gene>
    <name evidence="1" type="ORF">F1188_19175</name>
</gene>
<dbReference type="AlphaFoldDB" id="A0A5M6I6Q5"/>
<proteinExistence type="predicted"/>
<dbReference type="GO" id="GO:0003677">
    <property type="term" value="F:DNA binding"/>
    <property type="evidence" value="ECO:0007669"/>
    <property type="project" value="InterPro"/>
</dbReference>